<sequence>MEFAIPLIALGGMYVASNQKKESYTKSKKMDSNKKDSPVKENYTNMGRKINYLPNTDIPSQNYPIPNETELVNTVQRYSNPNVATDKYFDQNLYEKNQNKGVRVGNNIQEIYSLTGNYLDSSEFKHNNMVPFYGGKIKGQLYHADTAETLLDNMVGSGSQVTKKIEQAPLFKPQEHMQWAYGAPNMSDFYQSRVNPGMNNANVKPFESITVGPGLNKGYTTTGSGGYNSGMEARDEWLPKTVDQLRVETNPKLEYSLENHEGPSYAHVQNVGILGKVEKYHPDTFFIQTQDRWLTTTGQEKGQALRPVQEVHGTNRQVTSQSYVGTAAPNEVAGYAPSEFQPSRNNVLQAKAILGSAAVGRGEICNQTPINSLTNYSNNRSTVIQPDTMRSGFSRAIGAVIAPFTDMFRPTRKEEFGSNVRVYGDAVSGVAQGYVYNPADVTQTTIKETTLYTPNLFIDGTQTSGTGYLTAEQQPIFNQRDTTNCSTIGNAGGSSTGWGVMSHEAANNQRNNDVKQSTVASWTNHGNSQIFNQQMNVNVARIDSDRDNTRMWVPSKMPQMPMSKETYGKIRTPQYYNECIGCDRIEPDLLTAFKSNPYTHSLTNCV</sequence>
<proteinExistence type="predicted"/>
<reference evidence="1" key="1">
    <citation type="journal article" date="2020" name="Nature">
        <title>Giant virus diversity and host interactions through global metagenomics.</title>
        <authorList>
            <person name="Schulz F."/>
            <person name="Roux S."/>
            <person name="Paez-Espino D."/>
            <person name="Jungbluth S."/>
            <person name="Walsh D.A."/>
            <person name="Denef V.J."/>
            <person name="McMahon K.D."/>
            <person name="Konstantinidis K.T."/>
            <person name="Eloe-Fadrosh E.A."/>
            <person name="Kyrpides N.C."/>
            <person name="Woyke T."/>
        </authorList>
    </citation>
    <scope>NUCLEOTIDE SEQUENCE</scope>
    <source>
        <strain evidence="1">GVMAG-M-3300027770-73</strain>
    </source>
</reference>
<name>A0A6C0LF40_9ZZZZ</name>
<accession>A0A6C0LF40</accession>
<dbReference type="AlphaFoldDB" id="A0A6C0LF40"/>
<evidence type="ECO:0000313" key="1">
    <source>
        <dbReference type="EMBL" id="QHU28184.1"/>
    </source>
</evidence>
<protein>
    <submittedName>
        <fullName evidence="1">Uncharacterized protein</fullName>
    </submittedName>
</protein>
<dbReference type="EMBL" id="MN740471">
    <property type="protein sequence ID" value="QHU28184.1"/>
    <property type="molecule type" value="Genomic_DNA"/>
</dbReference>
<organism evidence="1">
    <name type="scientific">viral metagenome</name>
    <dbReference type="NCBI Taxonomy" id="1070528"/>
    <lineage>
        <taxon>unclassified sequences</taxon>
        <taxon>metagenomes</taxon>
        <taxon>organismal metagenomes</taxon>
    </lineage>
</organism>